<keyword evidence="2" id="KW-0812">Transmembrane</keyword>
<keyword evidence="2" id="KW-1133">Transmembrane helix</keyword>
<sequence>MQSTVHPLRRLSALFSALLLCAAMIATGASSASAVGRPSGTPQDCLSAGNVWVYVTYSDGSVLASTCATEFGTGEAALKSAGVDVAKDAKGMICALDKQPNPCPTTFNGQYWNYYTSTDGKTFSYSQKAADQSKPAKGSIEAWCYNKASEKSCTPGTLSLTTDVPDADSSASPSAAVGSTAASDSGSSGSSTGSSTAWGIGIVAAVIVIGAVVYIVIRRRRN</sequence>
<keyword evidence="3" id="KW-0732">Signal</keyword>
<protein>
    <recommendedName>
        <fullName evidence="6">Gram-positive cocci surface proteins LPxTG domain-containing protein</fullName>
    </recommendedName>
</protein>
<feature type="transmembrane region" description="Helical" evidence="2">
    <location>
        <begin position="197"/>
        <end position="217"/>
    </location>
</feature>
<dbReference type="RefSeq" id="WP_114044221.1">
    <property type="nucleotide sequence ID" value="NZ_CP025198.1"/>
</dbReference>
<dbReference type="OrthoDB" id="4401005at2"/>
<keyword evidence="5" id="KW-1185">Reference proteome</keyword>
<reference evidence="4 5" key="1">
    <citation type="submission" date="2017-12" db="EMBL/GenBank/DDBJ databases">
        <title>The whole genome sequence of the Acidipropionibacterium virtanenii sp. nov. type strain JS278.</title>
        <authorList>
            <person name="Laine P."/>
            <person name="Deptula P."/>
            <person name="Varmanen P."/>
            <person name="Auvinen P."/>
        </authorList>
    </citation>
    <scope>NUCLEOTIDE SEQUENCE [LARGE SCALE GENOMIC DNA]</scope>
    <source>
        <strain evidence="4 5">JS278</strain>
    </source>
</reference>
<dbReference type="Proteomes" id="UP000251995">
    <property type="component" value="Chromosome"/>
</dbReference>
<gene>
    <name evidence="4" type="ORF">JS278_00987</name>
</gene>
<evidence type="ECO:0000256" key="3">
    <source>
        <dbReference type="SAM" id="SignalP"/>
    </source>
</evidence>
<feature type="region of interest" description="Disordered" evidence="1">
    <location>
        <begin position="163"/>
        <end position="191"/>
    </location>
</feature>
<accession>A0A344USC2</accession>
<dbReference type="EMBL" id="CP025198">
    <property type="protein sequence ID" value="AXE38170.1"/>
    <property type="molecule type" value="Genomic_DNA"/>
</dbReference>
<feature type="chain" id="PRO_5039013528" description="Gram-positive cocci surface proteins LPxTG domain-containing protein" evidence="3">
    <location>
        <begin position="35"/>
        <end position="222"/>
    </location>
</feature>
<evidence type="ECO:0000313" key="5">
    <source>
        <dbReference type="Proteomes" id="UP000251995"/>
    </source>
</evidence>
<dbReference type="AlphaFoldDB" id="A0A344USC2"/>
<proteinExistence type="predicted"/>
<evidence type="ECO:0000256" key="2">
    <source>
        <dbReference type="SAM" id="Phobius"/>
    </source>
</evidence>
<evidence type="ECO:0008006" key="6">
    <source>
        <dbReference type="Google" id="ProtNLM"/>
    </source>
</evidence>
<dbReference type="KEGG" id="acij:JS278_00987"/>
<feature type="signal peptide" evidence="3">
    <location>
        <begin position="1"/>
        <end position="34"/>
    </location>
</feature>
<name>A0A344USC2_9ACTN</name>
<organism evidence="4 5">
    <name type="scientific">Acidipropionibacterium virtanenii</name>
    <dbReference type="NCBI Taxonomy" id="2057246"/>
    <lineage>
        <taxon>Bacteria</taxon>
        <taxon>Bacillati</taxon>
        <taxon>Actinomycetota</taxon>
        <taxon>Actinomycetes</taxon>
        <taxon>Propionibacteriales</taxon>
        <taxon>Propionibacteriaceae</taxon>
        <taxon>Acidipropionibacterium</taxon>
    </lineage>
</organism>
<keyword evidence="2" id="KW-0472">Membrane</keyword>
<evidence type="ECO:0000256" key="1">
    <source>
        <dbReference type="SAM" id="MobiDB-lite"/>
    </source>
</evidence>
<evidence type="ECO:0000313" key="4">
    <source>
        <dbReference type="EMBL" id="AXE38170.1"/>
    </source>
</evidence>